<proteinExistence type="predicted"/>
<keyword evidence="3" id="KW-1185">Reference proteome</keyword>
<sequence length="72" mass="7671">MANDDEGGPRVPIVCDQCETTARVPLSELAETLAGHNDRLHDGRQRAVVDPDVADSLADLVADDMGLLEDDA</sequence>
<evidence type="ECO:0000313" key="3">
    <source>
        <dbReference type="Proteomes" id="UP000199199"/>
    </source>
</evidence>
<dbReference type="Pfam" id="PF26476">
    <property type="entry name" value="DUF8149"/>
    <property type="match status" value="1"/>
</dbReference>
<name>A0A1I6U3Y5_9EURY</name>
<protein>
    <recommendedName>
        <fullName evidence="1">DUF8149 domain-containing protein</fullName>
    </recommendedName>
</protein>
<dbReference type="EMBL" id="FOZS01000004">
    <property type="protein sequence ID" value="SFS96229.1"/>
    <property type="molecule type" value="Genomic_DNA"/>
</dbReference>
<dbReference type="RefSeq" id="WP_092906528.1">
    <property type="nucleotide sequence ID" value="NZ_FOZS01000004.1"/>
</dbReference>
<dbReference type="InterPro" id="IPR058462">
    <property type="entry name" value="DUF8149"/>
</dbReference>
<organism evidence="2 3">
    <name type="scientific">Halostagnicola kamekurae</name>
    <dbReference type="NCBI Taxonomy" id="619731"/>
    <lineage>
        <taxon>Archaea</taxon>
        <taxon>Methanobacteriati</taxon>
        <taxon>Methanobacteriota</taxon>
        <taxon>Stenosarchaea group</taxon>
        <taxon>Halobacteria</taxon>
        <taxon>Halobacteriales</taxon>
        <taxon>Natrialbaceae</taxon>
        <taxon>Halostagnicola</taxon>
    </lineage>
</organism>
<feature type="domain" description="DUF8149" evidence="1">
    <location>
        <begin position="4"/>
        <end position="71"/>
    </location>
</feature>
<accession>A0A1I6U3Y5</accession>
<dbReference type="OrthoDB" id="260707at2157"/>
<evidence type="ECO:0000313" key="2">
    <source>
        <dbReference type="EMBL" id="SFS96229.1"/>
    </source>
</evidence>
<gene>
    <name evidence="2" type="ORF">SAMN04488556_3535</name>
</gene>
<dbReference type="Proteomes" id="UP000199199">
    <property type="component" value="Unassembled WGS sequence"/>
</dbReference>
<evidence type="ECO:0000259" key="1">
    <source>
        <dbReference type="Pfam" id="PF26476"/>
    </source>
</evidence>
<dbReference type="AlphaFoldDB" id="A0A1I6U3Y5"/>
<reference evidence="3" key="1">
    <citation type="submission" date="2016-10" db="EMBL/GenBank/DDBJ databases">
        <authorList>
            <person name="Varghese N."/>
            <person name="Submissions S."/>
        </authorList>
    </citation>
    <scope>NUCLEOTIDE SEQUENCE [LARGE SCALE GENOMIC DNA]</scope>
    <source>
        <strain evidence="3">DSM 22427</strain>
    </source>
</reference>